<evidence type="ECO:0000256" key="1">
    <source>
        <dbReference type="ARBA" id="ARBA00022630"/>
    </source>
</evidence>
<evidence type="ECO:0000259" key="6">
    <source>
        <dbReference type="Pfam" id="PF01593"/>
    </source>
</evidence>
<reference evidence="7 8" key="1">
    <citation type="submission" date="2023-11" db="EMBL/GenBank/DDBJ databases">
        <title>A Novel Polar Bacteriovorax (B. antarcticus) Isolated from the Biocrust in Antarctica.</title>
        <authorList>
            <person name="Mun W."/>
            <person name="Choi S.Y."/>
            <person name="Mitchell R.J."/>
        </authorList>
    </citation>
    <scope>NUCLEOTIDE SEQUENCE [LARGE SCALE GENOMIC DNA]</scope>
    <source>
        <strain evidence="7 8">PP10</strain>
    </source>
</reference>
<dbReference type="SUPFAM" id="SSF51905">
    <property type="entry name" value="FAD/NAD(P)-binding domain"/>
    <property type="match status" value="1"/>
</dbReference>
<dbReference type="RefSeq" id="WP_323577078.1">
    <property type="nucleotide sequence ID" value="NZ_JAYGJQ010000002.1"/>
</dbReference>
<gene>
    <name evidence="7" type="ORF">SHI21_13235</name>
</gene>
<keyword evidence="1" id="KW-0285">Flavoprotein</keyword>
<dbReference type="Gene3D" id="3.50.50.60">
    <property type="entry name" value="FAD/NAD(P)-binding domain"/>
    <property type="match status" value="2"/>
</dbReference>
<evidence type="ECO:0000256" key="5">
    <source>
        <dbReference type="ARBA" id="ARBA00023027"/>
    </source>
</evidence>
<dbReference type="Pfam" id="PF01593">
    <property type="entry name" value="Amino_oxidase"/>
    <property type="match status" value="1"/>
</dbReference>
<evidence type="ECO:0000256" key="3">
    <source>
        <dbReference type="ARBA" id="ARBA00022827"/>
    </source>
</evidence>
<evidence type="ECO:0000313" key="8">
    <source>
        <dbReference type="Proteomes" id="UP001302274"/>
    </source>
</evidence>
<evidence type="ECO:0000313" key="7">
    <source>
        <dbReference type="EMBL" id="MEA9357182.1"/>
    </source>
</evidence>
<sequence>MKKNVLIMGSGISSLTMGILLLKAGFNVRILEQHYRAGGYLHCFKRFGFNFETGGHYMGALGEGLPFQKILNYLGVFHKEDYIELDQNNLDQYQFDGWKFSYGIGYEENIKKLINEFPSEKEKIVKYFEMIKSAAEAFPTYYFKTNYDQSVVMKYLELSLAQGFDLFGINGRLREVLQAPCILHGVAPQDVSLGIHAILIDSIMISSHGFSSGGEVLADRFVAKIKELGGEVLLNHKVSEIQVADEVVTKVICENGAEFVADEYVAGIHPKIVFEMIGAENLRPAFRNRLMIAPESTPFIGAYLVLKNNIGINPRSNYYFMPKDAQDHFRSDDLKFDNQFGFFASPMRNYAGSGEFPLSVHASCPALHFASWKPGKKKNMDLEYLEQKEKVFASLFRKIDHLFDGFSEAIVDKCYSSNLTNIRYNPSPNGSAYGLYHDGKVTGARALGPRTHFSNLYLTGQNTLFPGLLGATISGLRTSNFFTGIKEILKELE</sequence>
<dbReference type="PANTHER" id="PTHR46091:SF3">
    <property type="entry name" value="AMINE OXIDASE DOMAIN-CONTAINING PROTEIN"/>
    <property type="match status" value="1"/>
</dbReference>
<evidence type="ECO:0000256" key="2">
    <source>
        <dbReference type="ARBA" id="ARBA00022729"/>
    </source>
</evidence>
<organism evidence="7 8">
    <name type="scientific">Bacteriovorax antarcticus</name>
    <dbReference type="NCBI Taxonomy" id="3088717"/>
    <lineage>
        <taxon>Bacteria</taxon>
        <taxon>Pseudomonadati</taxon>
        <taxon>Bdellovibrionota</taxon>
        <taxon>Bacteriovoracia</taxon>
        <taxon>Bacteriovoracales</taxon>
        <taxon>Bacteriovoracaceae</taxon>
        <taxon>Bacteriovorax</taxon>
    </lineage>
</organism>
<name>A0ABU5VX55_9BACT</name>
<keyword evidence="3" id="KW-0274">FAD</keyword>
<dbReference type="InterPro" id="IPR002937">
    <property type="entry name" value="Amino_oxidase"/>
</dbReference>
<comment type="caution">
    <text evidence="7">The sequence shown here is derived from an EMBL/GenBank/DDBJ whole genome shotgun (WGS) entry which is preliminary data.</text>
</comment>
<keyword evidence="2" id="KW-0732">Signal</keyword>
<protein>
    <submittedName>
        <fullName evidence="7">FAD-dependent oxidoreductase</fullName>
    </submittedName>
</protein>
<keyword evidence="8" id="KW-1185">Reference proteome</keyword>
<dbReference type="Proteomes" id="UP001302274">
    <property type="component" value="Unassembled WGS sequence"/>
</dbReference>
<dbReference type="InterPro" id="IPR052206">
    <property type="entry name" value="Retinol_saturase"/>
</dbReference>
<accession>A0ABU5VX55</accession>
<evidence type="ECO:0000256" key="4">
    <source>
        <dbReference type="ARBA" id="ARBA00022857"/>
    </source>
</evidence>
<proteinExistence type="predicted"/>
<feature type="domain" description="Amine oxidase" evidence="6">
    <location>
        <begin position="18"/>
        <end position="478"/>
    </location>
</feature>
<dbReference type="EMBL" id="JAYGJQ010000002">
    <property type="protein sequence ID" value="MEA9357182.1"/>
    <property type="molecule type" value="Genomic_DNA"/>
</dbReference>
<dbReference type="PANTHER" id="PTHR46091">
    <property type="entry name" value="BLR7054 PROTEIN"/>
    <property type="match status" value="1"/>
</dbReference>
<dbReference type="InterPro" id="IPR036188">
    <property type="entry name" value="FAD/NAD-bd_sf"/>
</dbReference>
<keyword evidence="4" id="KW-0521">NADP</keyword>
<keyword evidence="5" id="KW-0520">NAD</keyword>